<dbReference type="Proteomes" id="UP000001070">
    <property type="component" value="Unassembled WGS sequence"/>
</dbReference>
<dbReference type="AlphaFoldDB" id="B4K2K5"/>
<proteinExistence type="predicted"/>
<protein>
    <submittedName>
        <fullName evidence="1">GH23598</fullName>
    </submittedName>
</protein>
<name>B4K2K5_DROGR</name>
<gene>
    <name evidence="1" type="primary">Dgri\GH23598</name>
    <name evidence="1" type="ORF">Dgri_GH23598</name>
</gene>
<dbReference type="InParanoid" id="B4K2K5"/>
<dbReference type="HOGENOM" id="CLU_2657066_0_0_1"/>
<dbReference type="EMBL" id="CH919362">
    <property type="protein sequence ID" value="EDW05055.1"/>
    <property type="molecule type" value="Genomic_DNA"/>
</dbReference>
<accession>B4K2K5</accession>
<evidence type="ECO:0000313" key="1">
    <source>
        <dbReference type="EMBL" id="EDW05055.1"/>
    </source>
</evidence>
<keyword evidence="2" id="KW-1185">Reference proteome</keyword>
<organism evidence="2">
    <name type="scientific">Drosophila grimshawi</name>
    <name type="common">Hawaiian fruit fly</name>
    <name type="synonym">Idiomyia grimshawi</name>
    <dbReference type="NCBI Taxonomy" id="7222"/>
    <lineage>
        <taxon>Eukaryota</taxon>
        <taxon>Metazoa</taxon>
        <taxon>Ecdysozoa</taxon>
        <taxon>Arthropoda</taxon>
        <taxon>Hexapoda</taxon>
        <taxon>Insecta</taxon>
        <taxon>Pterygota</taxon>
        <taxon>Neoptera</taxon>
        <taxon>Endopterygota</taxon>
        <taxon>Diptera</taxon>
        <taxon>Brachycera</taxon>
        <taxon>Muscomorpha</taxon>
        <taxon>Ephydroidea</taxon>
        <taxon>Drosophilidae</taxon>
        <taxon>Drosophila</taxon>
        <taxon>Hawaiian Drosophila</taxon>
    </lineage>
</organism>
<sequence>MADEAVDEEEDFCCCCDSTSLTTTTTTTTSAPQFSIFQWIGLETAEQLPPHIIRYYNNLHQQVNDYSSSRRRHCRI</sequence>
<evidence type="ECO:0000313" key="2">
    <source>
        <dbReference type="Proteomes" id="UP000001070"/>
    </source>
</evidence>
<reference evidence="1 2" key="1">
    <citation type="journal article" date="2007" name="Nature">
        <title>Evolution of genes and genomes on the Drosophila phylogeny.</title>
        <authorList>
            <consortium name="Drosophila 12 Genomes Consortium"/>
            <person name="Clark A.G."/>
            <person name="Eisen M.B."/>
            <person name="Smith D.R."/>
            <person name="Bergman C.M."/>
            <person name="Oliver B."/>
            <person name="Markow T.A."/>
            <person name="Kaufman T.C."/>
            <person name="Kellis M."/>
            <person name="Gelbart W."/>
            <person name="Iyer V.N."/>
            <person name="Pollard D.A."/>
            <person name="Sackton T.B."/>
            <person name="Larracuente A.M."/>
            <person name="Singh N.D."/>
            <person name="Abad J.P."/>
            <person name="Abt D.N."/>
            <person name="Adryan B."/>
            <person name="Aguade M."/>
            <person name="Akashi H."/>
            <person name="Anderson W.W."/>
            <person name="Aquadro C.F."/>
            <person name="Ardell D.H."/>
            <person name="Arguello R."/>
            <person name="Artieri C.G."/>
            <person name="Barbash D.A."/>
            <person name="Barker D."/>
            <person name="Barsanti P."/>
            <person name="Batterham P."/>
            <person name="Batzoglou S."/>
            <person name="Begun D."/>
            <person name="Bhutkar A."/>
            <person name="Blanco E."/>
            <person name="Bosak S.A."/>
            <person name="Bradley R.K."/>
            <person name="Brand A.D."/>
            <person name="Brent M.R."/>
            <person name="Brooks A.N."/>
            <person name="Brown R.H."/>
            <person name="Butlin R.K."/>
            <person name="Caggese C."/>
            <person name="Calvi B.R."/>
            <person name="Bernardo de Carvalho A."/>
            <person name="Caspi A."/>
            <person name="Castrezana S."/>
            <person name="Celniker S.E."/>
            <person name="Chang J.L."/>
            <person name="Chapple C."/>
            <person name="Chatterji S."/>
            <person name="Chinwalla A."/>
            <person name="Civetta A."/>
            <person name="Clifton S.W."/>
            <person name="Comeron J.M."/>
            <person name="Costello J.C."/>
            <person name="Coyne J.A."/>
            <person name="Daub J."/>
            <person name="David R.G."/>
            <person name="Delcher A.L."/>
            <person name="Delehaunty K."/>
            <person name="Do C.B."/>
            <person name="Ebling H."/>
            <person name="Edwards K."/>
            <person name="Eickbush T."/>
            <person name="Evans J.D."/>
            <person name="Filipski A."/>
            <person name="Findeiss S."/>
            <person name="Freyhult E."/>
            <person name="Fulton L."/>
            <person name="Fulton R."/>
            <person name="Garcia A.C."/>
            <person name="Gardiner A."/>
            <person name="Garfield D.A."/>
            <person name="Garvin B.E."/>
            <person name="Gibson G."/>
            <person name="Gilbert D."/>
            <person name="Gnerre S."/>
            <person name="Godfrey J."/>
            <person name="Good R."/>
            <person name="Gotea V."/>
            <person name="Gravely B."/>
            <person name="Greenberg A.J."/>
            <person name="Griffiths-Jones S."/>
            <person name="Gross S."/>
            <person name="Guigo R."/>
            <person name="Gustafson E.A."/>
            <person name="Haerty W."/>
            <person name="Hahn M.W."/>
            <person name="Halligan D.L."/>
            <person name="Halpern A.L."/>
            <person name="Halter G.M."/>
            <person name="Han M.V."/>
            <person name="Heger A."/>
            <person name="Hillier L."/>
            <person name="Hinrichs A.S."/>
            <person name="Holmes I."/>
            <person name="Hoskins R.A."/>
            <person name="Hubisz M.J."/>
            <person name="Hultmark D."/>
            <person name="Huntley M.A."/>
            <person name="Jaffe D.B."/>
            <person name="Jagadeeshan S."/>
            <person name="Jeck W.R."/>
            <person name="Johnson J."/>
            <person name="Jones C.D."/>
            <person name="Jordan W.C."/>
            <person name="Karpen G.H."/>
            <person name="Kataoka E."/>
            <person name="Keightley P.D."/>
            <person name="Kheradpour P."/>
            <person name="Kirkness E.F."/>
            <person name="Koerich L.B."/>
            <person name="Kristiansen K."/>
            <person name="Kudrna D."/>
            <person name="Kulathinal R.J."/>
            <person name="Kumar S."/>
            <person name="Kwok R."/>
            <person name="Lander E."/>
            <person name="Langley C.H."/>
            <person name="Lapoint R."/>
            <person name="Lazzaro B.P."/>
            <person name="Lee S.J."/>
            <person name="Levesque L."/>
            <person name="Li R."/>
            <person name="Lin C.F."/>
            <person name="Lin M.F."/>
            <person name="Lindblad-Toh K."/>
            <person name="Llopart A."/>
            <person name="Long M."/>
            <person name="Low L."/>
            <person name="Lozovsky E."/>
            <person name="Lu J."/>
            <person name="Luo M."/>
            <person name="Machado C.A."/>
            <person name="Makalowski W."/>
            <person name="Marzo M."/>
            <person name="Matsuda M."/>
            <person name="Matzkin L."/>
            <person name="McAllister B."/>
            <person name="McBride C.S."/>
            <person name="McKernan B."/>
            <person name="McKernan K."/>
            <person name="Mendez-Lago M."/>
            <person name="Minx P."/>
            <person name="Mollenhauer M.U."/>
            <person name="Montooth K."/>
            <person name="Mount S.M."/>
            <person name="Mu X."/>
            <person name="Myers E."/>
            <person name="Negre B."/>
            <person name="Newfeld S."/>
            <person name="Nielsen R."/>
            <person name="Noor M.A."/>
            <person name="O'Grady P."/>
            <person name="Pachter L."/>
            <person name="Papaceit M."/>
            <person name="Parisi M.J."/>
            <person name="Parisi M."/>
            <person name="Parts L."/>
            <person name="Pedersen J.S."/>
            <person name="Pesole G."/>
            <person name="Phillippy A.M."/>
            <person name="Ponting C.P."/>
            <person name="Pop M."/>
            <person name="Porcelli D."/>
            <person name="Powell J.R."/>
            <person name="Prohaska S."/>
            <person name="Pruitt K."/>
            <person name="Puig M."/>
            <person name="Quesneville H."/>
            <person name="Ram K.R."/>
            <person name="Rand D."/>
            <person name="Rasmussen M.D."/>
            <person name="Reed L.K."/>
            <person name="Reenan R."/>
            <person name="Reily A."/>
            <person name="Remington K.A."/>
            <person name="Rieger T.T."/>
            <person name="Ritchie M.G."/>
            <person name="Robin C."/>
            <person name="Rogers Y.H."/>
            <person name="Rohde C."/>
            <person name="Rozas J."/>
            <person name="Rubenfield M.J."/>
            <person name="Ruiz A."/>
            <person name="Russo S."/>
            <person name="Salzberg S.L."/>
            <person name="Sanchez-Gracia A."/>
            <person name="Saranga D.J."/>
            <person name="Sato H."/>
            <person name="Schaeffer S.W."/>
            <person name="Schatz M.C."/>
            <person name="Schlenke T."/>
            <person name="Schwartz R."/>
            <person name="Segarra C."/>
            <person name="Singh R.S."/>
            <person name="Sirot L."/>
            <person name="Sirota M."/>
            <person name="Sisneros N.B."/>
            <person name="Smith C.D."/>
            <person name="Smith T.F."/>
            <person name="Spieth J."/>
            <person name="Stage D.E."/>
            <person name="Stark A."/>
            <person name="Stephan W."/>
            <person name="Strausberg R.L."/>
            <person name="Strempel S."/>
            <person name="Sturgill D."/>
            <person name="Sutton G."/>
            <person name="Sutton G.G."/>
            <person name="Tao W."/>
            <person name="Teichmann S."/>
            <person name="Tobari Y.N."/>
            <person name="Tomimura Y."/>
            <person name="Tsolas J.M."/>
            <person name="Valente V.L."/>
            <person name="Venter E."/>
            <person name="Venter J.C."/>
            <person name="Vicario S."/>
            <person name="Vieira F.G."/>
            <person name="Vilella A.J."/>
            <person name="Villasante A."/>
            <person name="Walenz B."/>
            <person name="Wang J."/>
            <person name="Wasserman M."/>
            <person name="Watts T."/>
            <person name="Wilson D."/>
            <person name="Wilson R.K."/>
            <person name="Wing R.A."/>
            <person name="Wolfner M.F."/>
            <person name="Wong A."/>
            <person name="Wong G.K."/>
            <person name="Wu C.I."/>
            <person name="Wu G."/>
            <person name="Yamamoto D."/>
            <person name="Yang H.P."/>
            <person name="Yang S.P."/>
            <person name="Yorke J.A."/>
            <person name="Yoshida K."/>
            <person name="Zdobnov E."/>
            <person name="Zhang P."/>
            <person name="Zhang Y."/>
            <person name="Zimin A.V."/>
            <person name="Baldwin J."/>
            <person name="Abdouelleil A."/>
            <person name="Abdulkadir J."/>
            <person name="Abebe A."/>
            <person name="Abera B."/>
            <person name="Abreu J."/>
            <person name="Acer S.C."/>
            <person name="Aftuck L."/>
            <person name="Alexander A."/>
            <person name="An P."/>
            <person name="Anderson E."/>
            <person name="Anderson S."/>
            <person name="Arachi H."/>
            <person name="Azer M."/>
            <person name="Bachantsang P."/>
            <person name="Barry A."/>
            <person name="Bayul T."/>
            <person name="Berlin A."/>
            <person name="Bessette D."/>
            <person name="Bloom T."/>
            <person name="Blye J."/>
            <person name="Boguslavskiy L."/>
            <person name="Bonnet C."/>
            <person name="Boukhgalter B."/>
            <person name="Bourzgui I."/>
            <person name="Brown A."/>
            <person name="Cahill P."/>
            <person name="Channer S."/>
            <person name="Cheshatsang Y."/>
            <person name="Chuda L."/>
            <person name="Citroen M."/>
            <person name="Collymore A."/>
            <person name="Cooke P."/>
            <person name="Costello M."/>
            <person name="D'Aco K."/>
            <person name="Daza R."/>
            <person name="De Haan G."/>
            <person name="DeGray S."/>
            <person name="DeMaso C."/>
            <person name="Dhargay N."/>
            <person name="Dooley K."/>
            <person name="Dooley E."/>
            <person name="Doricent M."/>
            <person name="Dorje P."/>
            <person name="Dorjee K."/>
            <person name="Dupes A."/>
            <person name="Elong R."/>
            <person name="Falk J."/>
            <person name="Farina A."/>
            <person name="Faro S."/>
            <person name="Ferguson D."/>
            <person name="Fisher S."/>
            <person name="Foley C.D."/>
            <person name="Franke A."/>
            <person name="Friedrich D."/>
            <person name="Gadbois L."/>
            <person name="Gearin G."/>
            <person name="Gearin C.R."/>
            <person name="Giannoukos G."/>
            <person name="Goode T."/>
            <person name="Graham J."/>
            <person name="Grandbois E."/>
            <person name="Grewal S."/>
            <person name="Gyaltsen K."/>
            <person name="Hafez N."/>
            <person name="Hagos B."/>
            <person name="Hall J."/>
            <person name="Henson C."/>
            <person name="Hollinger A."/>
            <person name="Honan T."/>
            <person name="Huard M.D."/>
            <person name="Hughes L."/>
            <person name="Hurhula B."/>
            <person name="Husby M.E."/>
            <person name="Kamat A."/>
            <person name="Kanga B."/>
            <person name="Kashin S."/>
            <person name="Khazanovich D."/>
            <person name="Kisner P."/>
            <person name="Lance K."/>
            <person name="Lara M."/>
            <person name="Lee W."/>
            <person name="Lennon N."/>
            <person name="Letendre F."/>
            <person name="LeVine R."/>
            <person name="Lipovsky A."/>
            <person name="Liu X."/>
            <person name="Liu J."/>
            <person name="Liu S."/>
            <person name="Lokyitsang T."/>
            <person name="Lokyitsang Y."/>
            <person name="Lubonja R."/>
            <person name="Lui A."/>
            <person name="MacDonald P."/>
            <person name="Magnisalis V."/>
            <person name="Maru K."/>
            <person name="Matthews C."/>
            <person name="McCusker W."/>
            <person name="McDonough S."/>
            <person name="Mehta T."/>
            <person name="Meldrim J."/>
            <person name="Meneus L."/>
            <person name="Mihai O."/>
            <person name="Mihalev A."/>
            <person name="Mihova T."/>
            <person name="Mittelman R."/>
            <person name="Mlenga V."/>
            <person name="Montmayeur A."/>
            <person name="Mulrain L."/>
            <person name="Navidi A."/>
            <person name="Naylor J."/>
            <person name="Negash T."/>
            <person name="Nguyen T."/>
            <person name="Nguyen N."/>
            <person name="Nicol R."/>
            <person name="Norbu C."/>
            <person name="Norbu N."/>
            <person name="Novod N."/>
            <person name="O'Neill B."/>
            <person name="Osman S."/>
            <person name="Markiewicz E."/>
            <person name="Oyono O.L."/>
            <person name="Patti C."/>
            <person name="Phunkhang P."/>
            <person name="Pierre F."/>
            <person name="Priest M."/>
            <person name="Raghuraman S."/>
            <person name="Rege F."/>
            <person name="Reyes R."/>
            <person name="Rise C."/>
            <person name="Rogov P."/>
            <person name="Ross K."/>
            <person name="Ryan E."/>
            <person name="Settipalli S."/>
            <person name="Shea T."/>
            <person name="Sherpa N."/>
            <person name="Shi L."/>
            <person name="Shih D."/>
            <person name="Sparrow T."/>
            <person name="Spaulding J."/>
            <person name="Stalker J."/>
            <person name="Stange-Thomann N."/>
            <person name="Stavropoulos S."/>
            <person name="Stone C."/>
            <person name="Strader C."/>
            <person name="Tesfaye S."/>
            <person name="Thomson T."/>
            <person name="Thoulutsang Y."/>
            <person name="Thoulutsang D."/>
            <person name="Topham K."/>
            <person name="Topping I."/>
            <person name="Tsamla T."/>
            <person name="Vassiliev H."/>
            <person name="Vo A."/>
            <person name="Wangchuk T."/>
            <person name="Wangdi T."/>
            <person name="Weiand M."/>
            <person name="Wilkinson J."/>
            <person name="Wilson A."/>
            <person name="Yadav S."/>
            <person name="Young G."/>
            <person name="Yu Q."/>
            <person name="Zembek L."/>
            <person name="Zhong D."/>
            <person name="Zimmer A."/>
            <person name="Zwirko Z."/>
            <person name="Jaffe D.B."/>
            <person name="Alvarez P."/>
            <person name="Brockman W."/>
            <person name="Butler J."/>
            <person name="Chin C."/>
            <person name="Gnerre S."/>
            <person name="Grabherr M."/>
            <person name="Kleber M."/>
            <person name="Mauceli E."/>
            <person name="MacCallum I."/>
        </authorList>
    </citation>
    <scope>NUCLEOTIDE SEQUENCE [LARGE SCALE GENOMIC DNA]</scope>
    <source>
        <strain evidence="2">Tucson 15287-2541.00</strain>
    </source>
</reference>